<sequence>MESNSIIKLKKKLQSLKMTIKLWLAEDNKKLNANKQSILSRLAVLDKSFDQGRCNDELIQESEVRKLSFKGIDLLSLIKKKVGNGEATSFWDDVWLGDAPLKHTYLRLYLLELDKHASVSSKLRDNSISDSFQRTPRGGVEEEQLLLLNSDTSTVILPNISDRWTWRLDSAGNFSIRSAHEFIDDSFSLRRKLVLDGLSISLLKSISLHGGSLWISFLQG</sequence>
<gene>
    <name evidence="1" type="ORF">CTI12_AA210820</name>
</gene>
<name>A0A2U1NW94_ARTAN</name>
<evidence type="ECO:0000313" key="1">
    <source>
        <dbReference type="EMBL" id="PWA77764.1"/>
    </source>
</evidence>
<protein>
    <recommendedName>
        <fullName evidence="3">RNA-directed DNA polymerase, eukaryota, Reverse transcriptase zinc-binding domain protein</fullName>
    </recommendedName>
</protein>
<dbReference type="AlphaFoldDB" id="A0A2U1NW94"/>
<comment type="caution">
    <text evidence="1">The sequence shown here is derived from an EMBL/GenBank/DDBJ whole genome shotgun (WGS) entry which is preliminary data.</text>
</comment>
<proteinExistence type="predicted"/>
<dbReference type="EMBL" id="PKPP01002080">
    <property type="protein sequence ID" value="PWA77764.1"/>
    <property type="molecule type" value="Genomic_DNA"/>
</dbReference>
<reference evidence="1 2" key="1">
    <citation type="journal article" date="2018" name="Mol. Plant">
        <title>The genome of Artemisia annua provides insight into the evolution of Asteraceae family and artemisinin biosynthesis.</title>
        <authorList>
            <person name="Shen Q."/>
            <person name="Zhang L."/>
            <person name="Liao Z."/>
            <person name="Wang S."/>
            <person name="Yan T."/>
            <person name="Shi P."/>
            <person name="Liu M."/>
            <person name="Fu X."/>
            <person name="Pan Q."/>
            <person name="Wang Y."/>
            <person name="Lv Z."/>
            <person name="Lu X."/>
            <person name="Zhang F."/>
            <person name="Jiang W."/>
            <person name="Ma Y."/>
            <person name="Chen M."/>
            <person name="Hao X."/>
            <person name="Li L."/>
            <person name="Tang Y."/>
            <person name="Lv G."/>
            <person name="Zhou Y."/>
            <person name="Sun X."/>
            <person name="Brodelius P.E."/>
            <person name="Rose J.K.C."/>
            <person name="Tang K."/>
        </authorList>
    </citation>
    <scope>NUCLEOTIDE SEQUENCE [LARGE SCALE GENOMIC DNA]</scope>
    <source>
        <strain evidence="2">cv. Huhao1</strain>
        <tissue evidence="1">Leaf</tissue>
    </source>
</reference>
<keyword evidence="2" id="KW-1185">Reference proteome</keyword>
<accession>A0A2U1NW94</accession>
<dbReference type="PANTHER" id="PTHR36617">
    <property type="entry name" value="PROTEIN, PUTATIVE-RELATED"/>
    <property type="match status" value="1"/>
</dbReference>
<dbReference type="PANTHER" id="PTHR36617:SF15">
    <property type="entry name" value="REVERSE TRANSCRIPTASE ZINC-BINDING DOMAIN-CONTAINING PROTEIN"/>
    <property type="match status" value="1"/>
</dbReference>
<evidence type="ECO:0008006" key="3">
    <source>
        <dbReference type="Google" id="ProtNLM"/>
    </source>
</evidence>
<evidence type="ECO:0000313" key="2">
    <source>
        <dbReference type="Proteomes" id="UP000245207"/>
    </source>
</evidence>
<organism evidence="1 2">
    <name type="scientific">Artemisia annua</name>
    <name type="common">Sweet wormwood</name>
    <dbReference type="NCBI Taxonomy" id="35608"/>
    <lineage>
        <taxon>Eukaryota</taxon>
        <taxon>Viridiplantae</taxon>
        <taxon>Streptophyta</taxon>
        <taxon>Embryophyta</taxon>
        <taxon>Tracheophyta</taxon>
        <taxon>Spermatophyta</taxon>
        <taxon>Magnoliopsida</taxon>
        <taxon>eudicotyledons</taxon>
        <taxon>Gunneridae</taxon>
        <taxon>Pentapetalae</taxon>
        <taxon>asterids</taxon>
        <taxon>campanulids</taxon>
        <taxon>Asterales</taxon>
        <taxon>Asteraceae</taxon>
        <taxon>Asteroideae</taxon>
        <taxon>Anthemideae</taxon>
        <taxon>Artemisiinae</taxon>
        <taxon>Artemisia</taxon>
    </lineage>
</organism>
<dbReference type="Proteomes" id="UP000245207">
    <property type="component" value="Unassembled WGS sequence"/>
</dbReference>